<comment type="caution">
    <text evidence="4">The sequence shown here is derived from an EMBL/GenBank/DDBJ whole genome shotgun (WGS) entry which is preliminary data.</text>
</comment>
<dbReference type="NCBIfam" id="TIGR01167">
    <property type="entry name" value="LPXTG_anchor"/>
    <property type="match status" value="1"/>
</dbReference>
<dbReference type="Gene3D" id="2.60.40.740">
    <property type="match status" value="1"/>
</dbReference>
<evidence type="ECO:0000313" key="5">
    <source>
        <dbReference type="Proteomes" id="UP001597042"/>
    </source>
</evidence>
<evidence type="ECO:0000313" key="4">
    <source>
        <dbReference type="EMBL" id="MFD0781609.1"/>
    </source>
</evidence>
<dbReference type="NCBIfam" id="NF033902">
    <property type="entry name" value="iso_D2_wall_anc"/>
    <property type="match status" value="1"/>
</dbReference>
<feature type="chain" id="PRO_5045497192" evidence="2">
    <location>
        <begin position="37"/>
        <end position="517"/>
    </location>
</feature>
<evidence type="ECO:0000259" key="3">
    <source>
        <dbReference type="Pfam" id="PF16555"/>
    </source>
</evidence>
<proteinExistence type="predicted"/>
<dbReference type="EMBL" id="JBHTIM010000001">
    <property type="protein sequence ID" value="MFD0781609.1"/>
    <property type="molecule type" value="Genomic_DNA"/>
</dbReference>
<dbReference type="InterPro" id="IPR032364">
    <property type="entry name" value="GramPos_pilinD1_N"/>
</dbReference>
<keyword evidence="1" id="KW-0812">Transmembrane</keyword>
<reference evidence="5" key="1">
    <citation type="journal article" date="2019" name="Int. J. Syst. Evol. Microbiol.">
        <title>The Global Catalogue of Microorganisms (GCM) 10K type strain sequencing project: providing services to taxonomists for standard genome sequencing and annotation.</title>
        <authorList>
            <consortium name="The Broad Institute Genomics Platform"/>
            <consortium name="The Broad Institute Genome Sequencing Center for Infectious Disease"/>
            <person name="Wu L."/>
            <person name="Ma J."/>
        </authorList>
    </citation>
    <scope>NUCLEOTIDE SEQUENCE [LARGE SCALE GENOMIC DNA]</scope>
    <source>
        <strain evidence="5">CCUG 50754</strain>
    </source>
</reference>
<name>A0ABW2ZT23_9MICO</name>
<organism evidence="4 5">
    <name type="scientific">Microbacterium koreense</name>
    <dbReference type="NCBI Taxonomy" id="323761"/>
    <lineage>
        <taxon>Bacteria</taxon>
        <taxon>Bacillati</taxon>
        <taxon>Actinomycetota</taxon>
        <taxon>Actinomycetes</taxon>
        <taxon>Micrococcales</taxon>
        <taxon>Microbacteriaceae</taxon>
        <taxon>Microbacterium</taxon>
    </lineage>
</organism>
<dbReference type="InterPro" id="IPR026466">
    <property type="entry name" value="Fim_isopep_form_D2_dom"/>
</dbReference>
<dbReference type="Gene3D" id="2.60.40.10">
    <property type="entry name" value="Immunoglobulins"/>
    <property type="match status" value="2"/>
</dbReference>
<gene>
    <name evidence="4" type="ORF">ACFQZV_09930</name>
</gene>
<feature type="signal peptide" evidence="2">
    <location>
        <begin position="1"/>
        <end position="36"/>
    </location>
</feature>
<dbReference type="NCBIfam" id="TIGR04226">
    <property type="entry name" value="RrgB_K2N_iso_D2"/>
    <property type="match status" value="1"/>
</dbReference>
<sequence length="517" mass="51634">MFPQESHAPTRRGLSLIAAAALVVSGLALGASAAQAVPVPGPVDGSATGSVTVHKYAYPADGAQDPSGTGTDPTSDPIAGVTFALCAIGNITSLADTSNAGWPQVNGLDPLSSNGSALTGSTAGADTTTSFPLSGCTSQDTDGNGEATWGGLAVGAYLVTETAAPAGVIIGDPFIVTVPTPADASGGAENTGLWEYDVNVYPKNLSVEAPSKTIGDQPTNGVVRGDEIDFSITQLVPTLADGETYVNAVLTDTLDELLDLVDGSVVVSLDGSPLATPGDYALDTTDDVITVTLSAAGLAQLSGGQTLSVEFAATANANGAITNQAFVNINDLDLDGDGNGGENPTPEVTTRWGGLLGEKTDAAGTNALGGAEFAVFMTTDTDGSCDAPTASDIDGLTPVTSVTSVPDGSITIAGLWVGDSNDDVANRCYILQETAAPAGFVLPTGDAALTSVNIATGEVTGDPTFTVENDQQLLPGIPITGADGQMLLTVGGTALLLIAAGAYLVARKRTRALDDAV</sequence>
<dbReference type="Pfam" id="PF16555">
    <property type="entry name" value="GramPos_pilinD1"/>
    <property type="match status" value="1"/>
</dbReference>
<feature type="domain" description="Gram-positive pilin subunit D1 N-terminal" evidence="3">
    <location>
        <begin position="48"/>
        <end position="204"/>
    </location>
</feature>
<evidence type="ECO:0000256" key="1">
    <source>
        <dbReference type="SAM" id="Phobius"/>
    </source>
</evidence>
<keyword evidence="1" id="KW-1133">Transmembrane helix</keyword>
<keyword evidence="1" id="KW-0472">Membrane</keyword>
<dbReference type="InterPro" id="IPR013783">
    <property type="entry name" value="Ig-like_fold"/>
</dbReference>
<keyword evidence="2" id="KW-0732">Signal</keyword>
<dbReference type="Proteomes" id="UP001597042">
    <property type="component" value="Unassembled WGS sequence"/>
</dbReference>
<accession>A0ABW2ZT23</accession>
<evidence type="ECO:0000256" key="2">
    <source>
        <dbReference type="SAM" id="SignalP"/>
    </source>
</evidence>
<dbReference type="InterPro" id="IPR048052">
    <property type="entry name" value="FM1-like"/>
</dbReference>
<feature type="transmembrane region" description="Helical" evidence="1">
    <location>
        <begin position="486"/>
        <end position="506"/>
    </location>
</feature>
<protein>
    <submittedName>
        <fullName evidence="4">SpaH/EbpB family LPXTG-anchored major pilin</fullName>
    </submittedName>
</protein>
<keyword evidence="5" id="KW-1185">Reference proteome</keyword>